<dbReference type="PANTHER" id="PTHR13608:SF3">
    <property type="entry name" value="ARMADILLO-LIKE HELICAL DOMAIN-CONTAINING PROTEIN 3"/>
    <property type="match status" value="1"/>
</dbReference>
<organism evidence="6 7">
    <name type="scientific">Pleurotus eryngii</name>
    <name type="common">Boletus of the steppes</name>
    <dbReference type="NCBI Taxonomy" id="5323"/>
    <lineage>
        <taxon>Eukaryota</taxon>
        <taxon>Fungi</taxon>
        <taxon>Dikarya</taxon>
        <taxon>Basidiomycota</taxon>
        <taxon>Agaricomycotina</taxon>
        <taxon>Agaricomycetes</taxon>
        <taxon>Agaricomycetidae</taxon>
        <taxon>Agaricales</taxon>
        <taxon>Pleurotineae</taxon>
        <taxon>Pleurotaceae</taxon>
        <taxon>Pleurotus</taxon>
    </lineage>
</organism>
<evidence type="ECO:0000313" key="6">
    <source>
        <dbReference type="EMBL" id="KAF9502384.1"/>
    </source>
</evidence>
<dbReference type="GO" id="GO:0016020">
    <property type="term" value="C:membrane"/>
    <property type="evidence" value="ECO:0007669"/>
    <property type="project" value="UniProtKB-SubCell"/>
</dbReference>
<dbReference type="InterPro" id="IPR013636">
    <property type="entry name" value="ARMH3_C"/>
</dbReference>
<comment type="caution">
    <text evidence="6">The sequence shown here is derived from an EMBL/GenBank/DDBJ whole genome shotgun (WGS) entry which is preliminary data.</text>
</comment>
<comment type="subcellular location">
    <subcellularLocation>
        <location evidence="1">Membrane</location>
    </subcellularLocation>
</comment>
<evidence type="ECO:0000256" key="3">
    <source>
        <dbReference type="ARBA" id="ARBA00022989"/>
    </source>
</evidence>
<dbReference type="GO" id="GO:0005829">
    <property type="term" value="C:cytosol"/>
    <property type="evidence" value="ECO:0007669"/>
    <property type="project" value="TreeGrafter"/>
</dbReference>
<dbReference type="PANTHER" id="PTHR13608">
    <property type="entry name" value="ARMADILLO-LIKE HELICAL DOMAIN-CONTAINING PROTEIN 3"/>
    <property type="match status" value="1"/>
</dbReference>
<dbReference type="SMART" id="SM01158">
    <property type="entry name" value="DUF1741"/>
    <property type="match status" value="1"/>
</dbReference>
<gene>
    <name evidence="6" type="ORF">BDN71DRAFT_1500512</name>
</gene>
<feature type="domain" description="Armadillo-like helical" evidence="5">
    <location>
        <begin position="408"/>
        <end position="648"/>
    </location>
</feature>
<proteinExistence type="predicted"/>
<dbReference type="InterPro" id="IPR039868">
    <property type="entry name" value="ARMD3-like"/>
</dbReference>
<sequence>MNGGRSFSLTPKFRAIYDKLLQGSKPSQISPNDSEDAFFSHLFSLDVDRTFLLQKLNEPSKATYLGYLKPLLNTMFLRCVKQFNAAQKEDVRRAHCLETLQISLRCMFNKNPSGWEVMEIMAGGVGQSDEYFMNFVVFIEETIVDTLIPARVRHQALQVALIYMCGIGQLSPGAYFLRRNLFPSIVTFIKTPDTEQFTFEASLLLALLANYHKSDAAKLNPYLQRIRQADDKDLIRQICWASNFALQAAIKAYQEVSDDSPPTFTSTLASMVVSMRPDRALASKPLDPPRELFKSLPIEATAVLLLLFEFTRTNPTFNSVLIDYLSPDLEVPGTSKLNHERLPSTILTLSSYLITHASSTASPRAAAYANLCLSVLLAFVENEALLGSLTSSVPQAIRLCRQRQPLLPLINAPSSSLCSILDCCVLWLRHNLHKRLDTASYLITVRICYRVLWYLQTGQTRLEYHWGELWRALCGLLEFLVTKQDSLATTGGVEQLSKETILCIYLSLYRADHFLPTPRLIHEFIYELVRSSECFRKLIILQETLAVPQLLGRSSNSLEVPVDRLGRIISTLQYYEEKIQTADARSAKAALRVLAGEVNRDGVHGTPEQEISEPSKQLDDVLTVKRWEGGVPLLRASEKVFLDPFRTIGAPTVDFELVILISEQHE</sequence>
<reference evidence="6" key="1">
    <citation type="submission" date="2020-11" db="EMBL/GenBank/DDBJ databases">
        <authorList>
            <consortium name="DOE Joint Genome Institute"/>
            <person name="Ahrendt S."/>
            <person name="Riley R."/>
            <person name="Andreopoulos W."/>
            <person name="Labutti K."/>
            <person name="Pangilinan J."/>
            <person name="Ruiz-Duenas F.J."/>
            <person name="Barrasa J.M."/>
            <person name="Sanchez-Garcia M."/>
            <person name="Camarero S."/>
            <person name="Miyauchi S."/>
            <person name="Serrano A."/>
            <person name="Linde D."/>
            <person name="Babiker R."/>
            <person name="Drula E."/>
            <person name="Ayuso-Fernandez I."/>
            <person name="Pacheco R."/>
            <person name="Padilla G."/>
            <person name="Ferreira P."/>
            <person name="Barriuso J."/>
            <person name="Kellner H."/>
            <person name="Castanera R."/>
            <person name="Alfaro M."/>
            <person name="Ramirez L."/>
            <person name="Pisabarro A.G."/>
            <person name="Kuo A."/>
            <person name="Tritt A."/>
            <person name="Lipzen A."/>
            <person name="He G."/>
            <person name="Yan M."/>
            <person name="Ng V."/>
            <person name="Cullen D."/>
            <person name="Martin F."/>
            <person name="Rosso M.-N."/>
            <person name="Henrissat B."/>
            <person name="Hibbett D."/>
            <person name="Martinez A.T."/>
            <person name="Grigoriev I.V."/>
        </authorList>
    </citation>
    <scope>NUCLEOTIDE SEQUENCE</scope>
    <source>
        <strain evidence="6">ATCC 90797</strain>
    </source>
</reference>
<evidence type="ECO:0000313" key="7">
    <source>
        <dbReference type="Proteomes" id="UP000807025"/>
    </source>
</evidence>
<dbReference type="Proteomes" id="UP000807025">
    <property type="component" value="Unassembled WGS sequence"/>
</dbReference>
<evidence type="ECO:0000256" key="1">
    <source>
        <dbReference type="ARBA" id="ARBA00004370"/>
    </source>
</evidence>
<keyword evidence="4" id="KW-0472">Membrane</keyword>
<keyword evidence="3" id="KW-1133">Transmembrane helix</keyword>
<dbReference type="OrthoDB" id="2012278at2759"/>
<dbReference type="Pfam" id="PF08427">
    <property type="entry name" value="ARMH3_C"/>
    <property type="match status" value="1"/>
</dbReference>
<evidence type="ECO:0000256" key="4">
    <source>
        <dbReference type="ARBA" id="ARBA00023136"/>
    </source>
</evidence>
<accession>A0A9P6AA10</accession>
<keyword evidence="7" id="KW-1185">Reference proteome</keyword>
<evidence type="ECO:0000259" key="5">
    <source>
        <dbReference type="SMART" id="SM01158"/>
    </source>
</evidence>
<evidence type="ECO:0000256" key="2">
    <source>
        <dbReference type="ARBA" id="ARBA00022692"/>
    </source>
</evidence>
<dbReference type="AlphaFoldDB" id="A0A9P6AA10"/>
<protein>
    <submittedName>
        <fullName evidence="6">DUF1741-domain-containing protein</fullName>
    </submittedName>
</protein>
<dbReference type="EMBL" id="MU154521">
    <property type="protein sequence ID" value="KAF9502384.1"/>
    <property type="molecule type" value="Genomic_DNA"/>
</dbReference>
<keyword evidence="2" id="KW-0812">Transmembrane</keyword>
<name>A0A9P6AA10_PLEER</name>